<dbReference type="GO" id="GO:0015833">
    <property type="term" value="P:peptide transport"/>
    <property type="evidence" value="ECO:0007669"/>
    <property type="project" value="InterPro"/>
</dbReference>
<evidence type="ECO:0000256" key="5">
    <source>
        <dbReference type="ARBA" id="ARBA00022741"/>
    </source>
</evidence>
<dbReference type="GO" id="GO:0005886">
    <property type="term" value="C:plasma membrane"/>
    <property type="evidence" value="ECO:0007669"/>
    <property type="project" value="UniProtKB-SubCell"/>
</dbReference>
<evidence type="ECO:0000313" key="10">
    <source>
        <dbReference type="Proteomes" id="UP000198508"/>
    </source>
</evidence>
<dbReference type="InterPro" id="IPR013563">
    <property type="entry name" value="Oligopep_ABC_C"/>
</dbReference>
<comment type="subcellular location">
    <subcellularLocation>
        <location evidence="1">Cell membrane</location>
        <topology evidence="1">Peripheral membrane protein</topology>
    </subcellularLocation>
</comment>
<dbReference type="RefSeq" id="WP_092364238.1">
    <property type="nucleotide sequence ID" value="NZ_DAINWJ010000091.1"/>
</dbReference>
<gene>
    <name evidence="9" type="ORF">SAMN05216313_11257</name>
</gene>
<dbReference type="Gene3D" id="3.40.50.300">
    <property type="entry name" value="P-loop containing nucleotide triphosphate hydrolases"/>
    <property type="match status" value="1"/>
</dbReference>
<dbReference type="InterPro" id="IPR027417">
    <property type="entry name" value="P-loop_NTPase"/>
</dbReference>
<dbReference type="GO" id="GO:0005524">
    <property type="term" value="F:ATP binding"/>
    <property type="evidence" value="ECO:0007669"/>
    <property type="project" value="UniProtKB-KW"/>
</dbReference>
<proteinExistence type="inferred from homology"/>
<accession>A0A1I0GMK1</accession>
<dbReference type="FunFam" id="3.40.50.300:FF:000016">
    <property type="entry name" value="Oligopeptide ABC transporter ATP-binding component"/>
    <property type="match status" value="1"/>
</dbReference>
<protein>
    <submittedName>
        <fullName evidence="9">Peptide/nickel transport system ATP-binding protein</fullName>
    </submittedName>
</protein>
<keyword evidence="5" id="KW-0547">Nucleotide-binding</keyword>
<evidence type="ECO:0000256" key="2">
    <source>
        <dbReference type="ARBA" id="ARBA00005417"/>
    </source>
</evidence>
<comment type="similarity">
    <text evidence="2">Belongs to the ABC transporter superfamily.</text>
</comment>
<dbReference type="PANTHER" id="PTHR43297">
    <property type="entry name" value="OLIGOPEPTIDE TRANSPORT ATP-BINDING PROTEIN APPD"/>
    <property type="match status" value="1"/>
</dbReference>
<evidence type="ECO:0000256" key="4">
    <source>
        <dbReference type="ARBA" id="ARBA00022475"/>
    </source>
</evidence>
<evidence type="ECO:0000256" key="7">
    <source>
        <dbReference type="ARBA" id="ARBA00023136"/>
    </source>
</evidence>
<keyword evidence="7" id="KW-0472">Membrane</keyword>
<dbReference type="PROSITE" id="PS50893">
    <property type="entry name" value="ABC_TRANSPORTER_2"/>
    <property type="match status" value="1"/>
</dbReference>
<dbReference type="Pfam" id="PF00005">
    <property type="entry name" value="ABC_tran"/>
    <property type="match status" value="1"/>
</dbReference>
<keyword evidence="4" id="KW-1003">Cell membrane</keyword>
<dbReference type="InterPro" id="IPR003439">
    <property type="entry name" value="ABC_transporter-like_ATP-bd"/>
</dbReference>
<evidence type="ECO:0000256" key="1">
    <source>
        <dbReference type="ARBA" id="ARBA00004202"/>
    </source>
</evidence>
<evidence type="ECO:0000256" key="3">
    <source>
        <dbReference type="ARBA" id="ARBA00022448"/>
    </source>
</evidence>
<dbReference type="InterPro" id="IPR050388">
    <property type="entry name" value="ABC_Ni/Peptide_Import"/>
</dbReference>
<dbReference type="NCBIfam" id="TIGR01727">
    <property type="entry name" value="oligo_HPY"/>
    <property type="match status" value="1"/>
</dbReference>
<reference evidence="10" key="1">
    <citation type="submission" date="2016-10" db="EMBL/GenBank/DDBJ databases">
        <authorList>
            <person name="Varghese N."/>
            <person name="Submissions S."/>
        </authorList>
    </citation>
    <scope>NUCLEOTIDE SEQUENCE [LARGE SCALE GENOMIC DNA]</scope>
    <source>
        <strain evidence="10">NLAE-zl-G277</strain>
    </source>
</reference>
<dbReference type="InterPro" id="IPR003593">
    <property type="entry name" value="AAA+_ATPase"/>
</dbReference>
<organism evidence="9 10">
    <name type="scientific">Enterocloster lavalensis</name>
    <dbReference type="NCBI Taxonomy" id="460384"/>
    <lineage>
        <taxon>Bacteria</taxon>
        <taxon>Bacillati</taxon>
        <taxon>Bacillota</taxon>
        <taxon>Clostridia</taxon>
        <taxon>Lachnospirales</taxon>
        <taxon>Lachnospiraceae</taxon>
        <taxon>Enterocloster</taxon>
    </lineage>
</organism>
<dbReference type="CDD" id="cd03257">
    <property type="entry name" value="ABC_NikE_OppD_transporters"/>
    <property type="match status" value="1"/>
</dbReference>
<dbReference type="PANTHER" id="PTHR43297:SF2">
    <property type="entry name" value="DIPEPTIDE TRANSPORT ATP-BINDING PROTEIN DPPD"/>
    <property type="match status" value="1"/>
</dbReference>
<feature type="domain" description="ABC transporter" evidence="8">
    <location>
        <begin position="10"/>
        <end position="270"/>
    </location>
</feature>
<dbReference type="Pfam" id="PF08352">
    <property type="entry name" value="oligo_HPY"/>
    <property type="match status" value="1"/>
</dbReference>
<evidence type="ECO:0000259" key="8">
    <source>
        <dbReference type="PROSITE" id="PS50893"/>
    </source>
</evidence>
<keyword evidence="10" id="KW-1185">Reference proteome</keyword>
<keyword evidence="6 9" id="KW-0067">ATP-binding</keyword>
<keyword evidence="3" id="KW-0813">Transport</keyword>
<dbReference type="PROSITE" id="PS00211">
    <property type="entry name" value="ABC_TRANSPORTER_1"/>
    <property type="match status" value="1"/>
</dbReference>
<dbReference type="SMART" id="SM00382">
    <property type="entry name" value="AAA"/>
    <property type="match status" value="1"/>
</dbReference>
<evidence type="ECO:0000313" key="9">
    <source>
        <dbReference type="EMBL" id="SET71624.1"/>
    </source>
</evidence>
<dbReference type="Proteomes" id="UP000198508">
    <property type="component" value="Unassembled WGS sequence"/>
</dbReference>
<dbReference type="InterPro" id="IPR017871">
    <property type="entry name" value="ABC_transporter-like_CS"/>
</dbReference>
<dbReference type="SUPFAM" id="SSF52540">
    <property type="entry name" value="P-loop containing nucleoside triphosphate hydrolases"/>
    <property type="match status" value="1"/>
</dbReference>
<dbReference type="EMBL" id="FOIM01000012">
    <property type="protein sequence ID" value="SET71624.1"/>
    <property type="molecule type" value="Genomic_DNA"/>
</dbReference>
<evidence type="ECO:0000256" key="6">
    <source>
        <dbReference type="ARBA" id="ARBA00022840"/>
    </source>
</evidence>
<dbReference type="AlphaFoldDB" id="A0A1I0GMK1"/>
<dbReference type="GO" id="GO:0016887">
    <property type="term" value="F:ATP hydrolysis activity"/>
    <property type="evidence" value="ECO:0007669"/>
    <property type="project" value="InterPro"/>
</dbReference>
<dbReference type="STRING" id="460384.SAMN05216313_11257"/>
<dbReference type="GeneID" id="93278751"/>
<name>A0A1I0GMK1_9FIRM</name>
<sequence>MDNREIILDVKKLNTTFVSDRRKVRIVKDVSFQVKRGKTLAVVGESGCGKSVTMNSIMRFLGKNAIVDAENIQYNALKNGQVKEYHLESVKDPNGPDMRALRGPDMAMVFQDPMSSLNPVYKVGDQVAEGLLQHNKGMTKKEAREKVLEMFKKLGIPDPEERIDCYPHQFSGGMKQRVVIAIAMICNPELIICDEPTTALDVTIQAQIMELLKDLQVNDGKSIILITHNMGLVAEMADEVCVMYMGRVVEFGSLEDVFDRTSHPYTRALLRSVPVLGLADGQKLETIPGATPNPADLKGGCEFADRCPECIELCRRGEIPCYEVGPGHHVRCLKYSSCPEVE</sequence>